<sequence>MGDLRFGWGNNSKLNSNASQYEMRMSWEVTTASAAFHRLFNQSLLGFVGRVVKVFSPPQSIGLLFEFGPGERDRFARLVDNRAFPPKTLSEALREKLVPSIMIPDNPGPGHRDAWWRKLAAGAAIGASFREQGTDTSVHIAFNSTLCDVHVDRSGFAVTKDGYPHWDLNNVLRHLTLDLAGDKLPWVLGSVAYLGRNNRPIFQATLHPWLAVDLPSRDNDRTAVKIGLMVTGNF</sequence>
<keyword evidence="2" id="KW-1185">Reference proteome</keyword>
<reference evidence="1 2" key="1">
    <citation type="submission" date="2019-06" db="EMBL/GenBank/DDBJ databases">
        <title>New taxonomy in bacterial strain CC-CFT640, isolated from vineyard.</title>
        <authorList>
            <person name="Lin S.-Y."/>
            <person name="Tsai C.-F."/>
            <person name="Young C.-C."/>
        </authorList>
    </citation>
    <scope>NUCLEOTIDE SEQUENCE [LARGE SCALE GENOMIC DNA]</scope>
    <source>
        <strain evidence="1 2">CC-CFT640</strain>
    </source>
</reference>
<evidence type="ECO:0000313" key="1">
    <source>
        <dbReference type="EMBL" id="TXL73329.1"/>
    </source>
</evidence>
<comment type="caution">
    <text evidence="1">The sequence shown here is derived from an EMBL/GenBank/DDBJ whole genome shotgun (WGS) entry which is preliminary data.</text>
</comment>
<dbReference type="OrthoDB" id="7375020at2"/>
<dbReference type="AlphaFoldDB" id="A0A5C8PI09"/>
<dbReference type="RefSeq" id="WP_147849099.1">
    <property type="nucleotide sequence ID" value="NZ_VDUZ01000026.1"/>
</dbReference>
<accession>A0A5C8PI09</accession>
<organism evidence="1 2">
    <name type="scientific">Vineibacter terrae</name>
    <dbReference type="NCBI Taxonomy" id="2586908"/>
    <lineage>
        <taxon>Bacteria</taxon>
        <taxon>Pseudomonadati</taxon>
        <taxon>Pseudomonadota</taxon>
        <taxon>Alphaproteobacteria</taxon>
        <taxon>Hyphomicrobiales</taxon>
        <taxon>Vineibacter</taxon>
    </lineage>
</organism>
<dbReference type="Proteomes" id="UP000321638">
    <property type="component" value="Unassembled WGS sequence"/>
</dbReference>
<gene>
    <name evidence="1" type="ORF">FHP25_21850</name>
</gene>
<protein>
    <submittedName>
        <fullName evidence="1">Uncharacterized protein</fullName>
    </submittedName>
</protein>
<evidence type="ECO:0000313" key="2">
    <source>
        <dbReference type="Proteomes" id="UP000321638"/>
    </source>
</evidence>
<name>A0A5C8PI09_9HYPH</name>
<proteinExistence type="predicted"/>
<dbReference type="EMBL" id="VDUZ01000026">
    <property type="protein sequence ID" value="TXL73329.1"/>
    <property type="molecule type" value="Genomic_DNA"/>
</dbReference>